<dbReference type="InterPro" id="IPR050361">
    <property type="entry name" value="MPP/UQCRC_Complex"/>
</dbReference>
<dbReference type="Pfam" id="PF05193">
    <property type="entry name" value="Peptidase_M16_C"/>
    <property type="match status" value="2"/>
</dbReference>
<dbReference type="EMBL" id="NWVD01000007">
    <property type="protein sequence ID" value="PCG08147.1"/>
    <property type="molecule type" value="Genomic_DNA"/>
</dbReference>
<name>A0A2A4HWU7_9SPHN</name>
<evidence type="ECO:0008006" key="9">
    <source>
        <dbReference type="Google" id="ProtNLM"/>
    </source>
</evidence>
<dbReference type="SUPFAM" id="SSF63411">
    <property type="entry name" value="LuxS/MPP-like metallohydrolase"/>
    <property type="match status" value="4"/>
</dbReference>
<evidence type="ECO:0000256" key="2">
    <source>
        <dbReference type="ARBA" id="ARBA00023049"/>
    </source>
</evidence>
<organism evidence="7 8">
    <name type="scientific">Sphingomonas ginsenosidimutans</name>
    <dbReference type="NCBI Taxonomy" id="862134"/>
    <lineage>
        <taxon>Bacteria</taxon>
        <taxon>Pseudomonadati</taxon>
        <taxon>Pseudomonadota</taxon>
        <taxon>Alphaproteobacteria</taxon>
        <taxon>Sphingomonadales</taxon>
        <taxon>Sphingomonadaceae</taxon>
        <taxon>Sphingomonas</taxon>
    </lineage>
</organism>
<feature type="domain" description="Peptidase M16 C-terminal" evidence="6">
    <location>
        <begin position="222"/>
        <end position="398"/>
    </location>
</feature>
<dbReference type="PANTHER" id="PTHR11851:SF49">
    <property type="entry name" value="MITOCHONDRIAL-PROCESSING PEPTIDASE SUBUNIT ALPHA"/>
    <property type="match status" value="1"/>
</dbReference>
<keyword evidence="2" id="KW-0482">Metalloprotease</keyword>
<evidence type="ECO:0000256" key="3">
    <source>
        <dbReference type="SAM" id="MobiDB-lite"/>
    </source>
</evidence>
<keyword evidence="2" id="KW-0378">Hydrolase</keyword>
<dbReference type="Gene3D" id="3.30.830.10">
    <property type="entry name" value="Metalloenzyme, LuxS/M16 peptidase-like"/>
    <property type="match status" value="4"/>
</dbReference>
<dbReference type="GO" id="GO:0046872">
    <property type="term" value="F:metal ion binding"/>
    <property type="evidence" value="ECO:0007669"/>
    <property type="project" value="InterPro"/>
</dbReference>
<sequence length="931" mass="100410">MMTKNFPFVALSMIAMCGTVTAEGSARKNVRLSDRRMTIQSPQAVIMPPVISDPVTRFTLPNGLKVIVQTSKRVPLITATVVYDVGSKDERTGQYGYAHLYEHLLLDGSAHWNQNAFVSLQDLGATNANASTNQDTTTLFETFPRAALERVLFLEADRMGYVGDALTSERIKREVGVVLNEKRLRGSRPDGTDEATTLADMYPADHPYHHSVIGEDADLEAVTVDVARQWFDTHYGPSNATLILAGDVSADEAKRLVEKYFGGLAPRQPLDRLLTRTAPMTGPVRREIFRSVPLGRIYATYIALPQGSPSIAALDLTAHIMAAGARSRLNRRLIEELGIARSAFVTFNEGQLSSRMGFVVDGIPADQISRAEAEIDALIARYVAEGPTPDELERARAARTQYMFGLQDSTSGKAFLQARAVNQTSDTDYATTYLRELRTATPESVRHQVEAVYGRPGYRLIVRPKPTAQATPGGYDLTQGPPPMGQMTPIVFPAVERARLLNGLKVVLVPRPGAMTDSVLLRLDDAGLAGSSRVVAPIALDLLAGNGTTPDQRSRAERAETLNGWINKTTDLDHADLSVGWDAKRLADGLAFLGDVLTRPGITPETIGALKKARVEQLAAGRSSNSALADRVLFNAIYGTGHPYAPAPDFSTDIQATEAIDPASLREWYRGHVRPDRATLYIAADTSMAVLKPLLEKALAGWSAQGPAAPAPTIPPAHGSATPSLTVIDKPGAAQTFIMAGKVIPAATPGSAEATAAWTVNEVYGGNSTARIGSNLRADKGWTYGIGSGLYDARGGRRWILAGSVSREHSGESVAELIKEMRDLNGDRPPEQRELTRIATSVANQSAVKLEGNANLLQAMADAEADGLPHDDVVREPIRLQSLTLGQLRGATGALSDPETVHWVLVGDWQRIRDQFANLKLGTPVVIPTAR</sequence>
<reference evidence="7 8" key="1">
    <citation type="submission" date="2017-09" db="EMBL/GenBank/DDBJ databases">
        <title>Sphingomonas ginsenosidimutans KACC 14949, whole genome shotgun sequence.</title>
        <authorList>
            <person name="Feng G."/>
            <person name="Zhu H."/>
        </authorList>
    </citation>
    <scope>NUCLEOTIDE SEQUENCE [LARGE SCALE GENOMIC DNA]</scope>
    <source>
        <strain evidence="7 8">KACC 14949</strain>
    </source>
</reference>
<dbReference type="PANTHER" id="PTHR11851">
    <property type="entry name" value="METALLOPROTEASE"/>
    <property type="match status" value="1"/>
</dbReference>
<feature type="chain" id="PRO_5012810950" description="Peptidase M16" evidence="4">
    <location>
        <begin position="23"/>
        <end position="931"/>
    </location>
</feature>
<evidence type="ECO:0000259" key="6">
    <source>
        <dbReference type="Pfam" id="PF05193"/>
    </source>
</evidence>
<evidence type="ECO:0000313" key="8">
    <source>
        <dbReference type="Proteomes" id="UP000218784"/>
    </source>
</evidence>
<dbReference type="InterPro" id="IPR011249">
    <property type="entry name" value="Metalloenz_LuxS/M16"/>
</dbReference>
<comment type="caution">
    <text evidence="7">The sequence shown here is derived from an EMBL/GenBank/DDBJ whole genome shotgun (WGS) entry which is preliminary data.</text>
</comment>
<feature type="region of interest" description="Disordered" evidence="3">
    <location>
        <begin position="706"/>
        <end position="726"/>
    </location>
</feature>
<dbReference type="Proteomes" id="UP000218784">
    <property type="component" value="Unassembled WGS sequence"/>
</dbReference>
<keyword evidence="8" id="KW-1185">Reference proteome</keyword>
<proteinExistence type="inferred from homology"/>
<feature type="signal peptide" evidence="4">
    <location>
        <begin position="1"/>
        <end position="22"/>
    </location>
</feature>
<evidence type="ECO:0000313" key="7">
    <source>
        <dbReference type="EMBL" id="PCG08147.1"/>
    </source>
</evidence>
<dbReference type="InterPro" id="IPR007863">
    <property type="entry name" value="Peptidase_M16_C"/>
</dbReference>
<evidence type="ECO:0000256" key="1">
    <source>
        <dbReference type="ARBA" id="ARBA00007261"/>
    </source>
</evidence>
<gene>
    <name evidence="7" type="ORF">COA17_13815</name>
</gene>
<comment type="similarity">
    <text evidence="1">Belongs to the peptidase M16 family.</text>
</comment>
<protein>
    <recommendedName>
        <fullName evidence="9">Peptidase M16</fullName>
    </recommendedName>
</protein>
<evidence type="ECO:0000256" key="4">
    <source>
        <dbReference type="SAM" id="SignalP"/>
    </source>
</evidence>
<keyword evidence="2" id="KW-0645">Protease</keyword>
<accession>A0A2A4HWU7</accession>
<dbReference type="AlphaFoldDB" id="A0A2A4HWU7"/>
<feature type="domain" description="Peptidase M16 N-terminal" evidence="5">
    <location>
        <begin position="66"/>
        <end position="181"/>
    </location>
</feature>
<feature type="domain" description="Peptidase M16 C-terminal" evidence="6">
    <location>
        <begin position="660"/>
        <end position="838"/>
    </location>
</feature>
<dbReference type="InterPro" id="IPR011765">
    <property type="entry name" value="Pept_M16_N"/>
</dbReference>
<keyword evidence="4" id="KW-0732">Signal</keyword>
<evidence type="ECO:0000259" key="5">
    <source>
        <dbReference type="Pfam" id="PF00675"/>
    </source>
</evidence>
<dbReference type="Pfam" id="PF00675">
    <property type="entry name" value="Peptidase_M16"/>
    <property type="match status" value="1"/>
</dbReference>